<proteinExistence type="predicted"/>
<evidence type="ECO:0000313" key="2">
    <source>
        <dbReference type="EMBL" id="QDS74206.1"/>
    </source>
</evidence>
<accession>A0A517LF48</accession>
<protein>
    <submittedName>
        <fullName evidence="2">Uncharacterized protein</fullName>
    </submittedName>
</protein>
<feature type="region of interest" description="Disordered" evidence="1">
    <location>
        <begin position="1"/>
        <end position="21"/>
    </location>
</feature>
<name>A0A517LF48_9PEZI</name>
<dbReference type="AlphaFoldDB" id="A0A517LF48"/>
<dbReference type="EMBL" id="CP042195">
    <property type="protein sequence ID" value="QDS74206.1"/>
    <property type="molecule type" value="Genomic_DNA"/>
</dbReference>
<reference evidence="2 3" key="1">
    <citation type="submission" date="2019-07" db="EMBL/GenBank/DDBJ databases">
        <title>Finished genome of Venturia effusa.</title>
        <authorList>
            <person name="Young C.A."/>
            <person name="Cox M.P."/>
            <person name="Ganley A.R.D."/>
            <person name="David W.J."/>
        </authorList>
    </citation>
    <scope>NUCLEOTIDE SEQUENCE [LARGE SCALE GENOMIC DNA]</scope>
    <source>
        <strain evidence="3">albino</strain>
    </source>
</reference>
<dbReference type="Gene3D" id="1.10.10.2360">
    <property type="match status" value="1"/>
</dbReference>
<dbReference type="STRING" id="50376.A0A517LF48"/>
<gene>
    <name evidence="2" type="ORF">FKW77_002278</name>
</gene>
<organism evidence="2 3">
    <name type="scientific">Venturia effusa</name>
    <dbReference type="NCBI Taxonomy" id="50376"/>
    <lineage>
        <taxon>Eukaryota</taxon>
        <taxon>Fungi</taxon>
        <taxon>Dikarya</taxon>
        <taxon>Ascomycota</taxon>
        <taxon>Pezizomycotina</taxon>
        <taxon>Dothideomycetes</taxon>
        <taxon>Pleosporomycetidae</taxon>
        <taxon>Venturiales</taxon>
        <taxon>Venturiaceae</taxon>
        <taxon>Venturia</taxon>
    </lineage>
</organism>
<dbReference type="Proteomes" id="UP000316270">
    <property type="component" value="Chromosome 11"/>
</dbReference>
<feature type="compositionally biased region" description="Acidic residues" evidence="1">
    <location>
        <begin position="299"/>
        <end position="308"/>
    </location>
</feature>
<keyword evidence="3" id="KW-1185">Reference proteome</keyword>
<feature type="region of interest" description="Disordered" evidence="1">
    <location>
        <begin position="237"/>
        <end position="310"/>
    </location>
</feature>
<feature type="compositionally biased region" description="Polar residues" evidence="1">
    <location>
        <begin position="1"/>
        <end position="10"/>
    </location>
</feature>
<sequence length="722" mass="78605">MDTDRSSQTVLLPRDPETDKLPRYPRASLQLSLCTTSRGPHYELPVSSTRSCVSSVFDFTGNFNLMAFTLVAAKMATKSFPPSTTVAAPSIALLSSPSQSPTQSQSTILSSSPVVEQSAASEHIPAVLPTEEPEKPQLDVAASVQRALSTEVLKASSINRLVRYERGELLALRHSPHVCTPNNFIEIASEIKSMTDSRKLELQNGGPLSSTRLKKSKIAPTKTKVLKIIKSTAVSSDHPTCAKGLASQSDSSTAMGDLSPSDRNDPYTEPRVSSAIKANCPLLQTSSVVEEDARHEGEDKDEEEEDDDDKMKRIIAEMEAAETEQTARLKEKKRAAKAAVKGHDGDSTDTDLFAILKKNTEFGPTVAATSSGSSTPQSELSGLSVLPMGTPQPQIVGSRDVPATVFYCGRCKQDFKSSTHLHLHFEMSAAHNMCDVCKEDVDSWGKLLHHHKTTGHAIVCQDCYGGNGTVFPADGVAYRAHFNDPYPYDIAFGMPKPLFRAFAGLPKAQSEGTGDVAFLEFLEKDVSTDSTNRYQTINVVGPHKSWSLEELRYGDYEKGRKYGPILPPQPAAAQTLVSPPSLQTPQLSTPTATSHVAGYLRHECWGCAINFPYWSATLHHLESGNCSSGLSIRDLYVSVAKYKNSTHFMEKLQRYHAQEGQGFDAPAFFCPGCKTAKTTLGGLFNHFETSGCYYTVDHPPMPFFRSSMAARLGKFKAESASS</sequence>
<dbReference type="OrthoDB" id="6105938at2759"/>
<evidence type="ECO:0000256" key="1">
    <source>
        <dbReference type="SAM" id="MobiDB-lite"/>
    </source>
</evidence>
<evidence type="ECO:0000313" key="3">
    <source>
        <dbReference type="Proteomes" id="UP000316270"/>
    </source>
</evidence>